<protein>
    <submittedName>
        <fullName evidence="2">Uncharacterized protein</fullName>
    </submittedName>
</protein>
<gene>
    <name evidence="2" type="ORF">NZ35_16700</name>
</gene>
<accession>A0A0A6FGY3</accession>
<proteinExistence type="predicted"/>
<dbReference type="Proteomes" id="UP000030564">
    <property type="component" value="Unassembled WGS sequence"/>
</dbReference>
<feature type="transmembrane region" description="Helical" evidence="1">
    <location>
        <begin position="12"/>
        <end position="31"/>
    </location>
</feature>
<dbReference type="AlphaFoldDB" id="A0A0A6FGY3"/>
<name>A0A0A6FGY3_9PSED</name>
<keyword evidence="1" id="KW-0812">Transmembrane</keyword>
<evidence type="ECO:0000256" key="1">
    <source>
        <dbReference type="SAM" id="Phobius"/>
    </source>
</evidence>
<organism evidence="2 3">
    <name type="scientific">Pseudomonas chlororaphis</name>
    <dbReference type="NCBI Taxonomy" id="587753"/>
    <lineage>
        <taxon>Bacteria</taxon>
        <taxon>Pseudomonadati</taxon>
        <taxon>Pseudomonadota</taxon>
        <taxon>Gammaproteobacteria</taxon>
        <taxon>Pseudomonadales</taxon>
        <taxon>Pseudomonadaceae</taxon>
        <taxon>Pseudomonas</taxon>
    </lineage>
</organism>
<dbReference type="EMBL" id="JSFK01000016">
    <property type="protein sequence ID" value="KHA72021.1"/>
    <property type="molecule type" value="Genomic_DNA"/>
</dbReference>
<reference evidence="2 3" key="1">
    <citation type="submission" date="2014-10" db="EMBL/GenBank/DDBJ databases">
        <title>Draft genome sequence of Pseudomonas chlororaphis EA105.</title>
        <authorList>
            <person name="McCully L.M."/>
            <person name="Bitzer A.S."/>
            <person name="Spence C."/>
            <person name="Bais H."/>
            <person name="Silby M.W."/>
        </authorList>
    </citation>
    <scope>NUCLEOTIDE SEQUENCE [LARGE SCALE GENOMIC DNA]</scope>
    <source>
        <strain evidence="2 3">EA105</strain>
    </source>
</reference>
<feature type="transmembrane region" description="Helical" evidence="1">
    <location>
        <begin position="55"/>
        <end position="73"/>
    </location>
</feature>
<evidence type="ECO:0000313" key="2">
    <source>
        <dbReference type="EMBL" id="KHA72021.1"/>
    </source>
</evidence>
<sequence>MDVRCGQTGRRLAGLCLKMLSLMLLISTRFAERIDRQLQRMALSEITMPLIRKQLMGGIIPLKIPLVALAIYVH</sequence>
<dbReference type="PATRIC" id="fig|587753.9.peg.1448"/>
<comment type="caution">
    <text evidence="2">The sequence shown here is derived from an EMBL/GenBank/DDBJ whole genome shotgun (WGS) entry which is preliminary data.</text>
</comment>
<keyword evidence="1" id="KW-0472">Membrane</keyword>
<keyword evidence="1" id="KW-1133">Transmembrane helix</keyword>
<evidence type="ECO:0000313" key="3">
    <source>
        <dbReference type="Proteomes" id="UP000030564"/>
    </source>
</evidence>